<dbReference type="InterPro" id="IPR026444">
    <property type="entry name" value="Secre_tail"/>
</dbReference>
<dbReference type="NCBIfam" id="TIGR04183">
    <property type="entry name" value="Por_Secre_tail"/>
    <property type="match status" value="1"/>
</dbReference>
<accession>A0A5D0QXY6</accession>
<dbReference type="Pfam" id="PF18962">
    <property type="entry name" value="Por_Secre_tail"/>
    <property type="match status" value="1"/>
</dbReference>
<organism evidence="4 5">
    <name type="scientific">Bizionia myxarmorum</name>
    <dbReference type="NCBI Taxonomy" id="291186"/>
    <lineage>
        <taxon>Bacteria</taxon>
        <taxon>Pseudomonadati</taxon>
        <taxon>Bacteroidota</taxon>
        <taxon>Flavobacteriia</taxon>
        <taxon>Flavobacteriales</taxon>
        <taxon>Flavobacteriaceae</taxon>
        <taxon>Bizionia</taxon>
    </lineage>
</organism>
<feature type="domain" description="Secretion system C-terminal sorting" evidence="2">
    <location>
        <begin position="185"/>
        <end position="249"/>
    </location>
</feature>
<name>A0A5D0QXY6_9FLAO</name>
<protein>
    <submittedName>
        <fullName evidence="4">T9SS type A sorting domain-containing protein</fullName>
    </submittedName>
</protein>
<reference evidence="4 5" key="1">
    <citation type="submission" date="2019-08" db="EMBL/GenBank/DDBJ databases">
        <title>Genomes of Antarctic Bizionia species.</title>
        <authorList>
            <person name="Bowman J.P."/>
        </authorList>
    </citation>
    <scope>NUCLEOTIDE SEQUENCE [LARGE SCALE GENOMIC DNA]</scope>
    <source>
        <strain evidence="4 5">ADA-4</strain>
    </source>
</reference>
<feature type="domain" description="GEVED" evidence="3">
    <location>
        <begin position="75"/>
        <end position="167"/>
    </location>
</feature>
<evidence type="ECO:0000313" key="5">
    <source>
        <dbReference type="Proteomes" id="UP000323720"/>
    </source>
</evidence>
<dbReference type="InterPro" id="IPR045474">
    <property type="entry name" value="GEVED"/>
</dbReference>
<dbReference type="Proteomes" id="UP000323720">
    <property type="component" value="Unassembled WGS sequence"/>
</dbReference>
<proteinExistence type="predicted"/>
<sequence length="255" mass="27166">MPIVNFPEPYCDIADAADVSVEEITAVTFAGTSITNTDIATVLIDETTTVVNVAAGETYALVVEGNTAGPFDTNIVAFIDWNQNDTLDDAGEIYELGPLSDTDGTDGVSVTLDITVPTDAVLGTTRIRITKTYTDEDSPADVNACGITFDAFGQGSYASYGQALDFTLSIAPLSVDTFQLNALSVYPVPAHDVLHINYKSSISSVKIYNVLGQEVLAKNSHSNNLQLDVSELASGAYIIKLVSEGIEHTMRILKN</sequence>
<gene>
    <name evidence="4" type="ORF">ES674_14605</name>
</gene>
<evidence type="ECO:0000313" key="4">
    <source>
        <dbReference type="EMBL" id="TYB74062.1"/>
    </source>
</evidence>
<dbReference type="OrthoDB" id="9792152at2"/>
<dbReference type="Pfam" id="PF20009">
    <property type="entry name" value="GEVED"/>
    <property type="match status" value="1"/>
</dbReference>
<evidence type="ECO:0000259" key="2">
    <source>
        <dbReference type="Pfam" id="PF18962"/>
    </source>
</evidence>
<evidence type="ECO:0000256" key="1">
    <source>
        <dbReference type="ARBA" id="ARBA00022729"/>
    </source>
</evidence>
<keyword evidence="1" id="KW-0732">Signal</keyword>
<keyword evidence="5" id="KW-1185">Reference proteome</keyword>
<comment type="caution">
    <text evidence="4">The sequence shown here is derived from an EMBL/GenBank/DDBJ whole genome shotgun (WGS) entry which is preliminary data.</text>
</comment>
<evidence type="ECO:0000259" key="3">
    <source>
        <dbReference type="Pfam" id="PF20009"/>
    </source>
</evidence>
<dbReference type="EMBL" id="VSKK01000006">
    <property type="protein sequence ID" value="TYB74062.1"/>
    <property type="molecule type" value="Genomic_DNA"/>
</dbReference>
<dbReference type="AlphaFoldDB" id="A0A5D0QXY6"/>